<keyword evidence="3" id="KW-1185">Reference proteome</keyword>
<name>A0A078B4P1_STYLE</name>
<evidence type="ECO:0000313" key="3">
    <source>
        <dbReference type="Proteomes" id="UP000039865"/>
    </source>
</evidence>
<organism evidence="2 3">
    <name type="scientific">Stylonychia lemnae</name>
    <name type="common">Ciliate</name>
    <dbReference type="NCBI Taxonomy" id="5949"/>
    <lineage>
        <taxon>Eukaryota</taxon>
        <taxon>Sar</taxon>
        <taxon>Alveolata</taxon>
        <taxon>Ciliophora</taxon>
        <taxon>Intramacronucleata</taxon>
        <taxon>Spirotrichea</taxon>
        <taxon>Stichotrichia</taxon>
        <taxon>Sporadotrichida</taxon>
        <taxon>Oxytrichidae</taxon>
        <taxon>Stylonychinae</taxon>
        <taxon>Stylonychia</taxon>
    </lineage>
</organism>
<evidence type="ECO:0000313" key="2">
    <source>
        <dbReference type="EMBL" id="CDW89389.1"/>
    </source>
</evidence>
<dbReference type="InParanoid" id="A0A078B4P1"/>
<dbReference type="Proteomes" id="UP000039865">
    <property type="component" value="Unassembled WGS sequence"/>
</dbReference>
<keyword evidence="1" id="KW-0732">Signal</keyword>
<dbReference type="AlphaFoldDB" id="A0A078B4P1"/>
<feature type="signal peptide" evidence="1">
    <location>
        <begin position="1"/>
        <end position="20"/>
    </location>
</feature>
<feature type="chain" id="PRO_5001729816" evidence="1">
    <location>
        <begin position="21"/>
        <end position="203"/>
    </location>
</feature>
<evidence type="ECO:0000256" key="1">
    <source>
        <dbReference type="SAM" id="SignalP"/>
    </source>
</evidence>
<accession>A0A078B4P1</accession>
<reference evidence="2 3" key="1">
    <citation type="submission" date="2014-06" db="EMBL/GenBank/DDBJ databases">
        <authorList>
            <person name="Swart Estienne"/>
        </authorList>
    </citation>
    <scope>NUCLEOTIDE SEQUENCE [LARGE SCALE GENOMIC DNA]</scope>
    <source>
        <strain evidence="2 3">130c</strain>
    </source>
</reference>
<gene>
    <name evidence="2" type="primary">Contig7033.g7528</name>
    <name evidence="2" type="ORF">STYLEM_18522</name>
</gene>
<protein>
    <submittedName>
        <fullName evidence="2">Uncharacterized protein</fullName>
    </submittedName>
</protein>
<dbReference type="EMBL" id="CCKQ01017492">
    <property type="protein sequence ID" value="CDW89389.1"/>
    <property type="molecule type" value="Genomic_DNA"/>
</dbReference>
<proteinExistence type="predicted"/>
<sequence>MKAIFNYLVVILCLLALVNSQQSISTQTNEIVHVERPVKNSAGQTFIKVFNELAFHVWDGFQNGFYQMNDHKRGKCFGPAGVEHLNNLLSVFGTSGKTEFYSNLSRFVRHFVYFLKDVSRNCQFQRIKNDLEEFCVERERCSSRDIMTNLLVGFPRISKLVDEILNSSSGLGLFTFYVDEFAIASSVGNKVGEIIRVVFDFDY</sequence>